<dbReference type="RefSeq" id="WP_295321467.1">
    <property type="nucleotide sequence ID" value="NZ_LT598653.1"/>
</dbReference>
<evidence type="ECO:0000313" key="3">
    <source>
        <dbReference type="EMBL" id="SBV34477.1"/>
    </source>
</evidence>
<gene>
    <name evidence="3" type="ORF">SPPYR_3362</name>
</gene>
<proteinExistence type="predicted"/>
<evidence type="ECO:0000256" key="2">
    <source>
        <dbReference type="SAM" id="SignalP"/>
    </source>
</evidence>
<dbReference type="KEGG" id="sphu:SPPYR_3362"/>
<dbReference type="AlphaFoldDB" id="A0A1Y5Q3X8"/>
<feature type="region of interest" description="Disordered" evidence="1">
    <location>
        <begin position="106"/>
        <end position="129"/>
    </location>
</feature>
<feature type="signal peptide" evidence="2">
    <location>
        <begin position="1"/>
        <end position="24"/>
    </location>
</feature>
<dbReference type="EMBL" id="LT598653">
    <property type="protein sequence ID" value="SBV34477.1"/>
    <property type="molecule type" value="Genomic_DNA"/>
</dbReference>
<name>A0A1Y5Q3X8_9SPHN</name>
<reference evidence="3" key="1">
    <citation type="submission" date="2016-03" db="EMBL/GenBank/DDBJ databases">
        <authorList>
            <person name="Ploux O."/>
        </authorList>
    </citation>
    <scope>NUCLEOTIDE SEQUENCE</scope>
    <source>
        <strain evidence="3">UC10</strain>
    </source>
</reference>
<protein>
    <submittedName>
        <fullName evidence="3">Uncharacterized protein</fullName>
    </submittedName>
</protein>
<sequence length="411" mass="43210">MRSSLRFVSAAAIAAMLAAVPGSAQRTTGPKERYEMDVATASGFAAMAAGGRKPGVGGVMGMMFGGGPDNQVARTIELRLGSNQPPTQPPVRGDHYLQPQAKLGVSLPLWGPEPGKPRPREDGNEMPGNFERPKGRLLLFWGCGAKAGPGQPVVIDFAKVAAGQMPPNLFTSTVPRIREVMASNSASYAGWPNGKSSKAVPKDSSLLGAHRIASNAGPEINFTLAQDYMPALTASTAPQGDGSVMVRWNQPQGATGYVAWAFGGMDRGGAGGDMVWWTSSNAREFGGGLWDWLPPATVAKLVAQRIVMPPSQTSCQIPAEVKQASGEMMFGNLNAFGPEANFSYPPKPAGKAVWNIDWTAKVRFRSHTMLMIGADFGGRGGRAGGEEASAEKPKKKKCKGPFGIPLPDGAC</sequence>
<organism evidence="3">
    <name type="scientific">uncultured Sphingopyxis sp</name>
    <dbReference type="NCBI Taxonomy" id="310581"/>
    <lineage>
        <taxon>Bacteria</taxon>
        <taxon>Pseudomonadati</taxon>
        <taxon>Pseudomonadota</taxon>
        <taxon>Alphaproteobacteria</taxon>
        <taxon>Sphingomonadales</taxon>
        <taxon>Sphingomonadaceae</taxon>
        <taxon>Sphingopyxis</taxon>
        <taxon>environmental samples</taxon>
    </lineage>
</organism>
<feature type="region of interest" description="Disordered" evidence="1">
    <location>
        <begin position="381"/>
        <end position="411"/>
    </location>
</feature>
<accession>A0A1Y5Q3X8</accession>
<keyword evidence="2" id="KW-0732">Signal</keyword>
<evidence type="ECO:0000256" key="1">
    <source>
        <dbReference type="SAM" id="MobiDB-lite"/>
    </source>
</evidence>
<feature type="chain" id="PRO_5012848167" evidence="2">
    <location>
        <begin position="25"/>
        <end position="411"/>
    </location>
</feature>